<evidence type="ECO:0000256" key="3">
    <source>
        <dbReference type="ARBA" id="ARBA00022670"/>
    </source>
</evidence>
<dbReference type="GO" id="GO:0004843">
    <property type="term" value="F:cysteine-type deubiquitinase activity"/>
    <property type="evidence" value="ECO:0007669"/>
    <property type="project" value="UniProtKB-EC"/>
</dbReference>
<dbReference type="InterPro" id="IPR004170">
    <property type="entry name" value="WWE_dom"/>
</dbReference>
<dbReference type="PANTHER" id="PTHR13367">
    <property type="entry name" value="UBIQUITIN THIOESTERASE"/>
    <property type="match status" value="1"/>
</dbReference>
<protein>
    <recommendedName>
        <fullName evidence="2">ubiquitinyl hydrolase 1</fullName>
        <ecNumber evidence="2">3.4.19.12</ecNumber>
    </recommendedName>
</protein>
<dbReference type="Pfam" id="PF02825">
    <property type="entry name" value="WWE"/>
    <property type="match status" value="1"/>
</dbReference>
<organism evidence="8 9">
    <name type="scientific">Effrenium voratum</name>
    <dbReference type="NCBI Taxonomy" id="2562239"/>
    <lineage>
        <taxon>Eukaryota</taxon>
        <taxon>Sar</taxon>
        <taxon>Alveolata</taxon>
        <taxon>Dinophyceae</taxon>
        <taxon>Suessiales</taxon>
        <taxon>Symbiodiniaceae</taxon>
        <taxon>Effrenium</taxon>
    </lineage>
</organism>
<dbReference type="InterPro" id="IPR022099">
    <property type="entry name" value="DUF3638"/>
</dbReference>
<evidence type="ECO:0000256" key="2">
    <source>
        <dbReference type="ARBA" id="ARBA00012759"/>
    </source>
</evidence>
<keyword evidence="6" id="KW-0788">Thiol protease</keyword>
<dbReference type="InterPro" id="IPR027417">
    <property type="entry name" value="P-loop_NTPase"/>
</dbReference>
<dbReference type="Proteomes" id="UP001178507">
    <property type="component" value="Unassembled WGS sequence"/>
</dbReference>
<evidence type="ECO:0000256" key="1">
    <source>
        <dbReference type="ARBA" id="ARBA00000707"/>
    </source>
</evidence>
<dbReference type="Pfam" id="PF12359">
    <property type="entry name" value="DUF3645"/>
    <property type="match status" value="1"/>
</dbReference>
<evidence type="ECO:0000313" key="9">
    <source>
        <dbReference type="Proteomes" id="UP001178507"/>
    </source>
</evidence>
<dbReference type="Pfam" id="PF12340">
    <property type="entry name" value="DUF3638"/>
    <property type="match status" value="1"/>
</dbReference>
<gene>
    <name evidence="8" type="ORF">EVOR1521_LOCUS15526</name>
</gene>
<feature type="domain" description="WWE" evidence="7">
    <location>
        <begin position="2621"/>
        <end position="2698"/>
    </location>
</feature>
<dbReference type="PROSITE" id="PS50918">
    <property type="entry name" value="WWE"/>
    <property type="match status" value="1"/>
</dbReference>
<dbReference type="Gene3D" id="3.30.720.50">
    <property type="match status" value="1"/>
</dbReference>
<evidence type="ECO:0000256" key="4">
    <source>
        <dbReference type="ARBA" id="ARBA00022786"/>
    </source>
</evidence>
<dbReference type="EC" id="3.4.19.12" evidence="2"/>
<dbReference type="SUPFAM" id="SSF117839">
    <property type="entry name" value="WWE domain"/>
    <property type="match status" value="1"/>
</dbReference>
<name>A0AA36INM3_9DINO</name>
<accession>A0AA36INM3</accession>
<dbReference type="GO" id="GO:0003676">
    <property type="term" value="F:nucleic acid binding"/>
    <property type="evidence" value="ECO:0007669"/>
    <property type="project" value="InterPro"/>
</dbReference>
<comment type="caution">
    <text evidence="8">The sequence shown here is derived from an EMBL/GenBank/DDBJ whole genome shotgun (WGS) entry which is preliminary data.</text>
</comment>
<keyword evidence="9" id="KW-1185">Reference proteome</keyword>
<dbReference type="PANTHER" id="PTHR13367:SF28">
    <property type="entry name" value="UBIQUITIN THIOESTERASE ZRANB1"/>
    <property type="match status" value="1"/>
</dbReference>
<dbReference type="GO" id="GO:0005634">
    <property type="term" value="C:nucleus"/>
    <property type="evidence" value="ECO:0007669"/>
    <property type="project" value="TreeGrafter"/>
</dbReference>
<keyword evidence="4" id="KW-0833">Ubl conjugation pathway</keyword>
<dbReference type="GO" id="GO:0005524">
    <property type="term" value="F:ATP binding"/>
    <property type="evidence" value="ECO:0007669"/>
    <property type="project" value="InterPro"/>
</dbReference>
<dbReference type="GO" id="GO:0071947">
    <property type="term" value="P:protein deubiquitination involved in ubiquitin-dependent protein catabolic process"/>
    <property type="evidence" value="ECO:0007669"/>
    <property type="project" value="TreeGrafter"/>
</dbReference>
<dbReference type="InterPro" id="IPR051346">
    <property type="entry name" value="OTU_Deubiquitinase"/>
</dbReference>
<dbReference type="GO" id="GO:0005737">
    <property type="term" value="C:cytoplasm"/>
    <property type="evidence" value="ECO:0007669"/>
    <property type="project" value="TreeGrafter"/>
</dbReference>
<dbReference type="InterPro" id="IPR037197">
    <property type="entry name" value="WWE_dom_sf"/>
</dbReference>
<evidence type="ECO:0000256" key="6">
    <source>
        <dbReference type="ARBA" id="ARBA00022807"/>
    </source>
</evidence>
<evidence type="ECO:0000256" key="5">
    <source>
        <dbReference type="ARBA" id="ARBA00022801"/>
    </source>
</evidence>
<dbReference type="InterPro" id="IPR022105">
    <property type="entry name" value="DUF3645"/>
</dbReference>
<sequence>MLAAFVSGVFGCDSAELKSRQLTQRTAQGGHAILYLFQRSSSKEFAFAVCNTGEGVNDHPQEAGADIFPKMKHVTSWRLIGVPAEKILDELWLHSLFKIYFTKADHHKPPMLYEVLLPMILANGDVRKQTDESWLVPATLQRAGSCYYKCIPAALRLIMGLRHVEELQRKRVFFQLRLQQLQRISSALQSTDLQALSRSDLMVVECACRQVAQKVLREERKGLACGEMEAARRLIAQVDAKVAEAGEVKRQALAAKAVGISEGVPKDHVGYVGFPGWDMVGMPWATKGNNNYKAYSHLMGPKDFQKPESFVDIASLRELSGIELLLKTRDVCDQLEANGVEETNKLRIGAVIEDVFIRQFPCGHAGWESLSFDMAEQKKLLGALWRLVQHYVAACASSKTAREQIAAQVLTMRSLHVAYEETLRTPASDGMLPTTQAILCPMGGDDVETFRPTWSLPGDPDLKGRSAALASEGLPMSTPLLAEARDALQKHPAGAKSESIWDTSLNGLKFDAKCLAATQKLVMDLTRKVLRIMSSELPPAHSEDWPGWTVPFGWALNSGGPIKQRAPEFYWWRDICVWSKYMSLDPASRNFKGVFAADAAEIRWHVGYCKPCEILKCEPKSLHNTIKFDQLSKGFVARTGADPHATGLDKVFTEDDVVHTPTLPNFGKALAQEEAEYVVSALTAPYLRIPLLLHFFAADRLHALKQRSLQQLLWAALMEPATWADESHPPDIENAPELTSKLGTGLGLLNNEVGKGLGTISAPFCALCAQADELARLAPPEEFDGPPAEILLFFVRLCSRFLDQLHHQGLDSHPELASTLTNFLEKNALQHLQRWTEACSQEMDVRCRMHAHVALTCLHRDLSVDENMILLLSSCSYVFAWYEQDFAEQFGTELQMLLEVVQRRRADVISTLESASARSRKHIFDEVSKITSNFFAGDFEWQPTEGGFKCKKDRGPSAVFNTQTCTLWLDSGLLRPIPPKLQRVPQFVEFFRQHPVKLQPTCKPLRLATNCHLLSAVDDDGITLEMQWWSETKKTGNAKYVEPEDSSGMSWKEASKGSMAVGMPWEQDDVWLLPGGIECELNDVAVWLRGLDKEPLAEVWENLLRFCEEPGHDDEGDSLGPMMGVWYCQRNQLEDAKELVALQVDPTLGILEARFAAQAAPVIRGFAISEFGRHAFRTQIFCSDAALSYAALVPDAKNREVPLCSPQFAGRLGFLPSMESLALFDDGKRLWVPPTALQGLLPAVLLEGMRFWGSCDYHSGAVGFQGQPYNPPVYSSLSYTIHVTCEDGVAKVTRQVGDQTWLLASPIHAPSGSQISRFAAILAPLEAMSHTLFWTKEDGREVVLVELPRVQLRFKPGKDPANRGLRLFSKEFGGFYLLNRDGVHDPEAWQDATGDSRAADLANFLAKMPHAVVLRSTAGAIRILVTNAEVTRPAIKVKPFSTELVVNRRKLVIQGLKTFLWDFHESGALLLTSSLSGTLYLSLLTLLHRDYTATSRLLGSVGFDEGISTDELRLLMMNIFNTMADRHPDASALRLKLILALIAHNPKHPLLNPDEKLIQSEYGDYLLKLSHVSQSCRLLLREEGALLRNMVDMAVDFWPQASNRKKFVDARLNESTACVLSYGDGHPAGKRNGFLGFSTISRVVGIFVTNKWYENFTVDEKEQGNNRGDLESILALMDRFDKEDWTCSGSLFFTLYAILTGVSKTTLNGKDVAQRVGRLAIEKFWLRMIRLAKNPSGDDQRIICTLWSVLGMSALGSTGSLPEFREAAKLYKESKYGCLIGHDEDGGLKFFNKLYKALESGHAAAEDLVPQVSIQSNNKTSKLEISDEKMPRFLPPPAPRLLDFARRSCDLQREVMSLVGQPMKAIAEKFVCEFEESLAVPENPFSTERLKSLPGGMTRIAADIIAGKLDGHAVYLDRAKKRKGLGLKFLPPAPTEGDLKEALTALAALEEEVKSCWSSDLQKVVSLRRELLSKADEAAADQGDGTRFWLGRRGGIEGHLWLEWCVGAELDNERHFEGCCAAVNKVVDRGMAKDVGKGILTLMLYVCRVAQAQLVLGALQDLRQTVQQTTQVDEVACKELASLGNRLAVFLGCQRNYTEEEPQISPAFLLFEYVTGFLVRKQQVTLIRRFAEEAYKGGSLVAQMIMGAGKTTCIAPMLTLLLGNDGRLVVNIVPRALLAQTRNVMRKMFGQILAKRVVTLEFTRMMGQDDPYDVQLVRQQLFDAQRDAAVVCTTPAAIKSMFLRHLELLQLNHLQNQTLQKYKAEMPKAGCRSAHGRRDAVSQTRIKKRMEDVNKEIEGNRVMAGFIGDVLGMLRKNSCALIDEVDLVLHPLKSELNFPIGNFEMYDLGCERWNLAVHLLDALFLNDEGHAAAGTFFPELRNCPGKVGEDATACVCHLEERIPQIVLQGYEQLSLQKQPHLVLLSRPWYDNNLRRPLAEWLACWIVTRAEAEKFRESVDFKDVCDFLSMELSELLKSSVRSKVESKADGMIGKLLTLGREWLFSLVPHVLSKIDRVQYGLLTERELATPENEKAPSSRRLLAVPFVAKDKPSPAAEFAQPDVLIGFTVLAYRYEGLRLSDTTQMLHHLQMKSARESGPWSSRPTCVLFERWKDLGAKRYAEKGGKSTAGGLEPLNWEVNLDDEWKKLPNSITEKLREAVARKETTIRFQGFGAQMYMINLETMVQENVKSKKQRKIRQVESTAKRGEDLKLPELQALSSSEAREGIWAPGHWRRQRSVGVPRGAVSSASVLRYFGSAG</sequence>
<dbReference type="EMBL" id="CAUJNA010001990">
    <property type="protein sequence ID" value="CAJ1390014.1"/>
    <property type="molecule type" value="Genomic_DNA"/>
</dbReference>
<evidence type="ECO:0000313" key="8">
    <source>
        <dbReference type="EMBL" id="CAJ1390014.1"/>
    </source>
</evidence>
<comment type="catalytic activity">
    <reaction evidence="1">
        <text>Thiol-dependent hydrolysis of ester, thioester, amide, peptide and isopeptide bonds formed by the C-terminal Gly of ubiquitin (a 76-residue protein attached to proteins as an intracellular targeting signal).</text>
        <dbReference type="EC" id="3.4.19.12"/>
    </reaction>
</comment>
<proteinExistence type="predicted"/>
<dbReference type="SUPFAM" id="SSF52540">
    <property type="entry name" value="P-loop containing nucleoside triphosphate hydrolases"/>
    <property type="match status" value="1"/>
</dbReference>
<dbReference type="GO" id="GO:0070530">
    <property type="term" value="F:K63-linked polyubiquitin modification-dependent protein binding"/>
    <property type="evidence" value="ECO:0007669"/>
    <property type="project" value="TreeGrafter"/>
</dbReference>
<evidence type="ECO:0000259" key="7">
    <source>
        <dbReference type="PROSITE" id="PS50918"/>
    </source>
</evidence>
<keyword evidence="3" id="KW-0645">Protease</keyword>
<dbReference type="Gene3D" id="3.40.50.300">
    <property type="entry name" value="P-loop containing nucleotide triphosphate hydrolases"/>
    <property type="match status" value="1"/>
</dbReference>
<keyword evidence="5" id="KW-0378">Hydrolase</keyword>
<reference evidence="8" key="1">
    <citation type="submission" date="2023-08" db="EMBL/GenBank/DDBJ databases">
        <authorList>
            <person name="Chen Y."/>
            <person name="Shah S."/>
            <person name="Dougan E. K."/>
            <person name="Thang M."/>
            <person name="Chan C."/>
        </authorList>
    </citation>
    <scope>NUCLEOTIDE SEQUENCE</scope>
</reference>